<comment type="caution">
    <text evidence="1">The sequence shown here is derived from an EMBL/GenBank/DDBJ whole genome shotgun (WGS) entry which is preliminary data.</text>
</comment>
<organism evidence="1 2">
    <name type="scientific">Methylobacterium gnaphalii</name>
    <dbReference type="NCBI Taxonomy" id="1010610"/>
    <lineage>
        <taxon>Bacteria</taxon>
        <taxon>Pseudomonadati</taxon>
        <taxon>Pseudomonadota</taxon>
        <taxon>Alphaproteobacteria</taxon>
        <taxon>Hyphomicrobiales</taxon>
        <taxon>Methylobacteriaceae</taxon>
        <taxon>Methylobacterium</taxon>
    </lineage>
</organism>
<dbReference type="RefSeq" id="WP_147046157.1">
    <property type="nucleotide sequence ID" value="NZ_BJZV01000007.1"/>
</dbReference>
<dbReference type="EMBL" id="BJZV01000007">
    <property type="protein sequence ID" value="GEP09861.1"/>
    <property type="molecule type" value="Genomic_DNA"/>
</dbReference>
<accession>A0A512JIT2</accession>
<gene>
    <name evidence="1" type="ORF">MGN01_17060</name>
</gene>
<evidence type="ECO:0000313" key="1">
    <source>
        <dbReference type="EMBL" id="GEP09861.1"/>
    </source>
</evidence>
<evidence type="ECO:0000313" key="2">
    <source>
        <dbReference type="Proteomes" id="UP000321750"/>
    </source>
</evidence>
<protein>
    <submittedName>
        <fullName evidence="1">Uncharacterized protein</fullName>
    </submittedName>
</protein>
<name>A0A512JIT2_9HYPH</name>
<keyword evidence="2" id="KW-1185">Reference proteome</keyword>
<reference evidence="1 2" key="1">
    <citation type="submission" date="2019-07" db="EMBL/GenBank/DDBJ databases">
        <title>Whole genome shotgun sequence of Methylobacterium gnaphalii NBRC 107716.</title>
        <authorList>
            <person name="Hosoyama A."/>
            <person name="Uohara A."/>
            <person name="Ohji S."/>
            <person name="Ichikawa N."/>
        </authorList>
    </citation>
    <scope>NUCLEOTIDE SEQUENCE [LARGE SCALE GENOMIC DNA]</scope>
    <source>
        <strain evidence="1 2">NBRC 107716</strain>
    </source>
</reference>
<dbReference type="Proteomes" id="UP000321750">
    <property type="component" value="Unassembled WGS sequence"/>
</dbReference>
<dbReference type="AlphaFoldDB" id="A0A512JIT2"/>
<proteinExistence type="predicted"/>
<sequence>MSEHALKTRGIEDEDTGTLLVAIRPHAGYADLIVRNGTQPLGREASLYFLKLFVEALLRVWPDAGDQVTATVERARVHARAPEKDAA</sequence>